<evidence type="ECO:0000313" key="4">
    <source>
        <dbReference type="EMBL" id="CDG69121.1"/>
    </source>
</evidence>
<keyword evidence="2" id="KW-1015">Disulfide bond</keyword>
<organism evidence="4">
    <name type="scientific">Hydra vulgaris</name>
    <name type="common">Hydra</name>
    <name type="synonym">Hydra attenuata</name>
    <dbReference type="NCBI Taxonomy" id="6087"/>
    <lineage>
        <taxon>Eukaryota</taxon>
        <taxon>Metazoa</taxon>
        <taxon>Cnidaria</taxon>
        <taxon>Hydrozoa</taxon>
        <taxon>Hydroidolina</taxon>
        <taxon>Anthoathecata</taxon>
        <taxon>Aplanulata</taxon>
        <taxon>Hydridae</taxon>
        <taxon>Hydra</taxon>
    </lineage>
</organism>
<dbReference type="GO" id="GO:0005739">
    <property type="term" value="C:mitochondrion"/>
    <property type="evidence" value="ECO:0007669"/>
    <property type="project" value="UniProtKB-SubCell"/>
</dbReference>
<reference evidence="4" key="1">
    <citation type="journal article" date="2013" name="Genome Biol. Evol.">
        <title>Punctuated emergences of genetic and phenotypic innovations in eumetazoan, bilaterian, euteleostome, and hominidae ancestors.</title>
        <authorList>
            <person name="Wenger Y."/>
            <person name="Galliot B."/>
        </authorList>
    </citation>
    <scope>NUCLEOTIDE SEQUENCE</scope>
    <source>
        <tissue evidence="4">Whole animals</tissue>
    </source>
</reference>
<keyword evidence="3" id="KW-0496">Mitochondrion</keyword>
<dbReference type="PANTHER" id="PTHR22977">
    <property type="entry name" value="COX ASSEMBLY MITOCHONDRIAL PROTEIN"/>
    <property type="match status" value="1"/>
</dbReference>
<dbReference type="Pfam" id="PF08583">
    <property type="entry name" value="Cmc1"/>
    <property type="match status" value="1"/>
</dbReference>
<comment type="subcellular location">
    <subcellularLocation>
        <location evidence="3">Mitochondrion</location>
    </subcellularLocation>
</comment>
<evidence type="ECO:0000256" key="1">
    <source>
        <dbReference type="ARBA" id="ARBA00007347"/>
    </source>
</evidence>
<feature type="non-terminal residue" evidence="4">
    <location>
        <position position="1"/>
    </location>
</feature>
<dbReference type="OrthoDB" id="6224010at2759"/>
<sequence>TKITTNKINFLKIPSMEQNTQRFVAPWASGEKLRKVESEVLIPNLMKKKAKVLCQDYMKAFDACSKGRVFSLMWSCKGEVQALRNCISNELEKPDLYSEAKLEYLKEREKFQEEYVETGSLKKKKKEIRKEEIL</sequence>
<evidence type="ECO:0000256" key="3">
    <source>
        <dbReference type="RuleBase" id="RU364104"/>
    </source>
</evidence>
<gene>
    <name evidence="4" type="primary">CMC1</name>
</gene>
<proteinExistence type="evidence at transcript level"/>
<dbReference type="AlphaFoldDB" id="T2MAQ2"/>
<name>T2MAQ2_HYDVU</name>
<comment type="similarity">
    <text evidence="1 3">Belongs to the CMC family.</text>
</comment>
<dbReference type="EMBL" id="HAAD01002889">
    <property type="protein sequence ID" value="CDG69121.1"/>
    <property type="molecule type" value="mRNA"/>
</dbReference>
<dbReference type="InterPro" id="IPR013892">
    <property type="entry name" value="Cyt_c_biogenesis_Cmc1-like"/>
</dbReference>
<dbReference type="PANTHER" id="PTHR22977:SF5">
    <property type="entry name" value="COX ASSEMBLY MITOCHONDRIAL PROTEIN HOMOLOG"/>
    <property type="match status" value="1"/>
</dbReference>
<accession>T2MAQ2</accession>
<evidence type="ECO:0000256" key="2">
    <source>
        <dbReference type="ARBA" id="ARBA00023157"/>
    </source>
</evidence>
<protein>
    <recommendedName>
        <fullName evidence="3">COX assembly mitochondrial protein</fullName>
    </recommendedName>
</protein>